<accession>A0A1I8AUI2</accession>
<dbReference type="Proteomes" id="UP000095287">
    <property type="component" value="Unplaced"/>
</dbReference>
<evidence type="ECO:0000256" key="1">
    <source>
        <dbReference type="SAM" id="Phobius"/>
    </source>
</evidence>
<protein>
    <submittedName>
        <fullName evidence="3">DUF350 domain-containing protein</fullName>
    </submittedName>
</protein>
<sequence length="96" mass="9838">MMSLGVAYILAFATDGEASTLLLALAGAGFGIPLLLVLLDESEKAFADIHSAAVSSSLLSGVKVEHLALVIGVVCTLIACFAPLGQYENFLLLIGS</sequence>
<feature type="transmembrane region" description="Helical" evidence="1">
    <location>
        <begin position="67"/>
        <end position="87"/>
    </location>
</feature>
<organism evidence="2 3">
    <name type="scientific">Steinernema glaseri</name>
    <dbReference type="NCBI Taxonomy" id="37863"/>
    <lineage>
        <taxon>Eukaryota</taxon>
        <taxon>Metazoa</taxon>
        <taxon>Ecdysozoa</taxon>
        <taxon>Nematoda</taxon>
        <taxon>Chromadorea</taxon>
        <taxon>Rhabditida</taxon>
        <taxon>Tylenchina</taxon>
        <taxon>Panagrolaimomorpha</taxon>
        <taxon>Strongyloidoidea</taxon>
        <taxon>Steinernematidae</taxon>
        <taxon>Steinernema</taxon>
    </lineage>
</organism>
<keyword evidence="1" id="KW-0472">Membrane</keyword>
<feature type="transmembrane region" description="Helical" evidence="1">
    <location>
        <begin position="20"/>
        <end position="39"/>
    </location>
</feature>
<reference evidence="3" key="1">
    <citation type="submission" date="2016-11" db="UniProtKB">
        <authorList>
            <consortium name="WormBaseParasite"/>
        </authorList>
    </citation>
    <scope>IDENTIFICATION</scope>
</reference>
<keyword evidence="2" id="KW-1185">Reference proteome</keyword>
<proteinExistence type="predicted"/>
<keyword evidence="1" id="KW-1133">Transmembrane helix</keyword>
<name>A0A1I8AUI2_9BILA</name>
<dbReference type="WBParaSite" id="L893_g9025.t1">
    <property type="protein sequence ID" value="L893_g9025.t1"/>
    <property type="gene ID" value="L893_g9025"/>
</dbReference>
<evidence type="ECO:0000313" key="3">
    <source>
        <dbReference type="WBParaSite" id="L893_g9025.t1"/>
    </source>
</evidence>
<evidence type="ECO:0000313" key="2">
    <source>
        <dbReference type="Proteomes" id="UP000095287"/>
    </source>
</evidence>
<dbReference type="AlphaFoldDB" id="A0A1I8AUI2"/>
<keyword evidence="1" id="KW-0812">Transmembrane</keyword>